<dbReference type="Gene3D" id="3.55.50.30">
    <property type="match status" value="1"/>
</dbReference>
<keyword evidence="2" id="KW-0472">Membrane</keyword>
<dbReference type="SUPFAM" id="SSF56935">
    <property type="entry name" value="Porins"/>
    <property type="match status" value="1"/>
</dbReference>
<feature type="chain" id="PRO_5010381017" evidence="4">
    <location>
        <begin position="29"/>
        <end position="874"/>
    </location>
</feature>
<dbReference type="Gene3D" id="2.60.40.1120">
    <property type="entry name" value="Carboxypeptidase-like, regulatory domain"/>
    <property type="match status" value="1"/>
</dbReference>
<proteinExistence type="predicted"/>
<keyword evidence="4" id="KW-0732">Signal</keyword>
<evidence type="ECO:0000256" key="4">
    <source>
        <dbReference type="SAM" id="SignalP"/>
    </source>
</evidence>
<dbReference type="SUPFAM" id="SSF49464">
    <property type="entry name" value="Carboxypeptidase regulatory domain-like"/>
    <property type="match status" value="1"/>
</dbReference>
<dbReference type="EMBL" id="FNRP01000002">
    <property type="protein sequence ID" value="SEA08864.1"/>
    <property type="molecule type" value="Genomic_DNA"/>
</dbReference>
<dbReference type="Pfam" id="PF07660">
    <property type="entry name" value="STN"/>
    <property type="match status" value="1"/>
</dbReference>
<dbReference type="SMART" id="SM00965">
    <property type="entry name" value="STN"/>
    <property type="match status" value="1"/>
</dbReference>
<dbReference type="GO" id="GO:0019867">
    <property type="term" value="C:outer membrane"/>
    <property type="evidence" value="ECO:0007669"/>
    <property type="project" value="InterPro"/>
</dbReference>
<dbReference type="Proteomes" id="UP000183040">
    <property type="component" value="Unassembled WGS sequence"/>
</dbReference>
<accession>A0A1H3YCW8</accession>
<evidence type="ECO:0000313" key="6">
    <source>
        <dbReference type="EMBL" id="SEA08864.1"/>
    </source>
</evidence>
<sequence length="874" mass="98776">MNRINTKKRAGKLAIFLFFTFLSLSTVSQNKEKKITIQNKKISLKEAFAQIETQTGYSIAYEQSKLDIEKKHSLSLKNVTVDKAMTQLLKGTGYAYKIKGYHIIISLQDNKQKPANNDTQKLTQTIRGIVVDSKTNTPIEYASVCITEDPSRGGSTDERGNFRINNVPVGRYNIQATFMGYRSSIITEVSVTSSKEVFIEIPMDENVQDLAEVLVKPEIKKDRTVNPMAITGGRMISIEEASRFANGFDDPARLSSAFAGVAGDVGTNAVAIRGNAPQFTQWRLEGIEIPNPTHFADLSGLGGGFLSGLSTQVIGNSDFYNGAFPAEYSNALSGVFDMHLRNGNNQKYEHAFQVGLMGIDLASEGPINKKRGSSYLINYRFSTTSLASGNDINLKYQDLAFKLNFPTRKAGTFSIWGLGLLDRNKAEVLDRSEWETMGDRSSGSNKLDKLAGGLTHKYVINENTYIRSSLSATYSKDHSLVNLQTDDGTIVQVGDIQNSRWNFVFNSYLNKKFSSRHTNRTGITITELKYDLDYKVSPYFGLNQPMEQLSKGSGESTVLSAYSSSVINLSNNLTTSLGVTGQYFTLNKNWSIEPRVALKWKINPAHSLAVAYGLHSHRERLDYYFVEQVINGKKESNRYLDFSKAHHFGFTYDWNINQSLHLKIEPYYQYLFHIPVEQNSSFSIINYEEFYLDRILTSTGTAKNYGIDITLEQYMKNGFYYMITGSLFKSKYRGGDRIWRNTRLDKSYLVNLLAGKEWMVGRLKQNVLSINGRLFFQGGGRYTPVDEEKSQEERDIVFDESKAYTKRFNPSINGDVSISFRINKKRVSHEFSLKILNVGMRTGMHFYEYNERTSVVEEKDGSGLIPNISYKIYF</sequence>
<reference evidence="6 7" key="1">
    <citation type="submission" date="2016-10" db="EMBL/GenBank/DDBJ databases">
        <authorList>
            <person name="de Groot N.N."/>
        </authorList>
    </citation>
    <scope>NUCLEOTIDE SEQUENCE [LARGE SCALE GENOMIC DNA]</scope>
    <source>
        <strain evidence="6 7">NLAE-zl-G339</strain>
    </source>
</reference>
<evidence type="ECO:0000313" key="7">
    <source>
        <dbReference type="Proteomes" id="UP000183040"/>
    </source>
</evidence>
<protein>
    <submittedName>
        <fullName evidence="6">TonB dependent receptor</fullName>
    </submittedName>
</protein>
<evidence type="ECO:0000256" key="3">
    <source>
        <dbReference type="ARBA" id="ARBA00023237"/>
    </source>
</evidence>
<feature type="signal peptide" evidence="4">
    <location>
        <begin position="1"/>
        <end position="28"/>
    </location>
</feature>
<keyword evidence="6" id="KW-0675">Receptor</keyword>
<organism evidence="6 7">
    <name type="scientific">Bacteroides xylanisolvens</name>
    <dbReference type="NCBI Taxonomy" id="371601"/>
    <lineage>
        <taxon>Bacteria</taxon>
        <taxon>Pseudomonadati</taxon>
        <taxon>Bacteroidota</taxon>
        <taxon>Bacteroidia</taxon>
        <taxon>Bacteroidales</taxon>
        <taxon>Bacteroidaceae</taxon>
        <taxon>Bacteroides</taxon>
    </lineage>
</organism>
<keyword evidence="1" id="KW-0813">Transport</keyword>
<gene>
    <name evidence="6" type="ORF">SAMN04487924_102148</name>
</gene>
<evidence type="ECO:0000256" key="1">
    <source>
        <dbReference type="ARBA" id="ARBA00022448"/>
    </source>
</evidence>
<dbReference type="Pfam" id="PF13715">
    <property type="entry name" value="CarbopepD_reg_2"/>
    <property type="match status" value="1"/>
</dbReference>
<name>A0A1H3YCW8_9BACE</name>
<evidence type="ECO:0000256" key="2">
    <source>
        <dbReference type="ARBA" id="ARBA00023136"/>
    </source>
</evidence>
<dbReference type="AlphaFoldDB" id="A0A1H3YCW8"/>
<dbReference type="InterPro" id="IPR011662">
    <property type="entry name" value="Secretin/TonB_short_N"/>
</dbReference>
<dbReference type="RefSeq" id="WP_074704683.1">
    <property type="nucleotide sequence ID" value="NZ_FNRP01000002.1"/>
</dbReference>
<evidence type="ECO:0000259" key="5">
    <source>
        <dbReference type="SMART" id="SM00965"/>
    </source>
</evidence>
<keyword evidence="3" id="KW-0998">Cell outer membrane</keyword>
<dbReference type="InterPro" id="IPR008969">
    <property type="entry name" value="CarboxyPept-like_regulatory"/>
</dbReference>
<feature type="domain" description="Secretin/TonB short N-terminal" evidence="5">
    <location>
        <begin position="57"/>
        <end position="108"/>
    </location>
</feature>